<evidence type="ECO:0000256" key="2">
    <source>
        <dbReference type="ARBA" id="ARBA00022679"/>
    </source>
</evidence>
<dbReference type="AlphaFoldDB" id="A3IJ89"/>
<accession>A3IJ89</accession>
<dbReference type="EMBL" id="AAXW01000002">
    <property type="protein sequence ID" value="EAZ93871.1"/>
    <property type="molecule type" value="Genomic_DNA"/>
</dbReference>
<evidence type="ECO:0000256" key="1">
    <source>
        <dbReference type="ARBA" id="ARBA00022603"/>
    </source>
</evidence>
<name>A3IJ89_9CHRO</name>
<dbReference type="Proteomes" id="UP000003781">
    <property type="component" value="Unassembled WGS sequence"/>
</dbReference>
<sequence>MLRLQGFPDWFQLIGSYSSARKLVGNSVAVPCVISIINSIFDAVDKNKFKVDQRKEQFIQTTLFD</sequence>
<proteinExistence type="predicted"/>
<keyword evidence="2" id="KW-0808">Transferase</keyword>
<dbReference type="InterPro" id="IPR001525">
    <property type="entry name" value="C5_MeTfrase"/>
</dbReference>
<evidence type="ECO:0000256" key="3">
    <source>
        <dbReference type="ARBA" id="ARBA00022747"/>
    </source>
</evidence>
<organism evidence="4 5">
    <name type="scientific">Crocosphaera chwakensis CCY0110</name>
    <dbReference type="NCBI Taxonomy" id="391612"/>
    <lineage>
        <taxon>Bacteria</taxon>
        <taxon>Bacillati</taxon>
        <taxon>Cyanobacteriota</taxon>
        <taxon>Cyanophyceae</taxon>
        <taxon>Oscillatoriophycideae</taxon>
        <taxon>Chroococcales</taxon>
        <taxon>Aphanothecaceae</taxon>
        <taxon>Crocosphaera</taxon>
        <taxon>Crocosphaera chwakensis</taxon>
    </lineage>
</organism>
<gene>
    <name evidence="4" type="ORF">CY0110_18787</name>
</gene>
<dbReference type="InterPro" id="IPR029063">
    <property type="entry name" value="SAM-dependent_MTases_sf"/>
</dbReference>
<dbReference type="eggNOG" id="COG0270">
    <property type="taxonomic scope" value="Bacteria"/>
</dbReference>
<keyword evidence="3" id="KW-0680">Restriction system</keyword>
<dbReference type="Pfam" id="PF00145">
    <property type="entry name" value="DNA_methylase"/>
    <property type="match status" value="1"/>
</dbReference>
<keyword evidence="1" id="KW-0489">Methyltransferase</keyword>
<keyword evidence="5" id="KW-1185">Reference proteome</keyword>
<evidence type="ECO:0000313" key="5">
    <source>
        <dbReference type="Proteomes" id="UP000003781"/>
    </source>
</evidence>
<dbReference type="REBASE" id="23816">
    <property type="entry name" value="M.CspCCYORF18787P"/>
</dbReference>
<dbReference type="GO" id="GO:0032259">
    <property type="term" value="P:methylation"/>
    <property type="evidence" value="ECO:0007669"/>
    <property type="project" value="UniProtKB-KW"/>
</dbReference>
<dbReference type="GO" id="GO:0009307">
    <property type="term" value="P:DNA restriction-modification system"/>
    <property type="evidence" value="ECO:0007669"/>
    <property type="project" value="UniProtKB-KW"/>
</dbReference>
<dbReference type="SUPFAM" id="SSF53335">
    <property type="entry name" value="S-adenosyl-L-methionine-dependent methyltransferases"/>
    <property type="match status" value="1"/>
</dbReference>
<reference evidence="4 5" key="1">
    <citation type="submission" date="2007-03" db="EMBL/GenBank/DDBJ databases">
        <authorList>
            <person name="Stal L."/>
            <person name="Ferriera S."/>
            <person name="Johnson J."/>
            <person name="Kravitz S."/>
            <person name="Beeson K."/>
            <person name="Sutton G."/>
            <person name="Rogers Y.-H."/>
            <person name="Friedman R."/>
            <person name="Frazier M."/>
            <person name="Venter J.C."/>
        </authorList>
    </citation>
    <scope>NUCLEOTIDE SEQUENCE [LARGE SCALE GENOMIC DNA]</scope>
    <source>
        <strain evidence="4 5">CCY0110</strain>
    </source>
</reference>
<comment type="caution">
    <text evidence="4">The sequence shown here is derived from an EMBL/GenBank/DDBJ whole genome shotgun (WGS) entry which is preliminary data.</text>
</comment>
<dbReference type="GO" id="GO:0008168">
    <property type="term" value="F:methyltransferase activity"/>
    <property type="evidence" value="ECO:0007669"/>
    <property type="project" value="UniProtKB-KW"/>
</dbReference>
<dbReference type="Gene3D" id="3.90.120.10">
    <property type="entry name" value="DNA Methylase, subunit A, domain 2"/>
    <property type="match status" value="1"/>
</dbReference>
<protein>
    <submittedName>
        <fullName evidence="4">Uncharacterized protein</fullName>
    </submittedName>
</protein>
<evidence type="ECO:0000313" key="4">
    <source>
        <dbReference type="EMBL" id="EAZ93871.1"/>
    </source>
</evidence>